<organism evidence="2 3">
    <name type="scientific">Triticum urartu</name>
    <name type="common">Red wild einkorn</name>
    <name type="synonym">Crithodium urartu</name>
    <dbReference type="NCBI Taxonomy" id="4572"/>
    <lineage>
        <taxon>Eukaryota</taxon>
        <taxon>Viridiplantae</taxon>
        <taxon>Streptophyta</taxon>
        <taxon>Embryophyta</taxon>
        <taxon>Tracheophyta</taxon>
        <taxon>Spermatophyta</taxon>
        <taxon>Magnoliopsida</taxon>
        <taxon>Liliopsida</taxon>
        <taxon>Poales</taxon>
        <taxon>Poaceae</taxon>
        <taxon>BOP clade</taxon>
        <taxon>Pooideae</taxon>
        <taxon>Triticodae</taxon>
        <taxon>Triticeae</taxon>
        <taxon>Triticinae</taxon>
        <taxon>Triticum</taxon>
    </lineage>
</organism>
<protein>
    <submittedName>
        <fullName evidence="2">Uncharacterized protein</fullName>
    </submittedName>
</protein>
<feature type="compositionally biased region" description="Polar residues" evidence="1">
    <location>
        <begin position="26"/>
        <end position="48"/>
    </location>
</feature>
<proteinExistence type="predicted"/>
<feature type="compositionally biased region" description="Low complexity" evidence="1">
    <location>
        <begin position="1"/>
        <end position="25"/>
    </location>
</feature>
<evidence type="ECO:0000313" key="3">
    <source>
        <dbReference type="Proteomes" id="UP000015106"/>
    </source>
</evidence>
<keyword evidence="3" id="KW-1185">Reference proteome</keyword>
<feature type="region of interest" description="Disordered" evidence="1">
    <location>
        <begin position="1"/>
        <end position="74"/>
    </location>
</feature>
<evidence type="ECO:0000313" key="2">
    <source>
        <dbReference type="EnsemblPlants" id="TuG1812G0100003000.01.T01"/>
    </source>
</evidence>
<reference evidence="2" key="3">
    <citation type="submission" date="2022-06" db="UniProtKB">
        <authorList>
            <consortium name="EnsemblPlants"/>
        </authorList>
    </citation>
    <scope>IDENTIFICATION</scope>
</reference>
<name>A0A8R7P5G0_TRIUA</name>
<evidence type="ECO:0000256" key="1">
    <source>
        <dbReference type="SAM" id="MobiDB-lite"/>
    </source>
</evidence>
<dbReference type="Proteomes" id="UP000015106">
    <property type="component" value="Chromosome 1"/>
</dbReference>
<sequence length="129" mass="13535">ASSATAAAGSETRPSSRPRPRTAATKTPSKSASRTRFLQAVGNFNPNILGSPPSMTPKNASQAAPGVSPIISSSRNLSQDDVGLNDFLQSQESSNIVLLIGKESLISYMPTRKKTKGPFGFRPSNATLC</sequence>
<dbReference type="AlphaFoldDB" id="A0A8R7P5G0"/>
<dbReference type="EnsemblPlants" id="TuG1812G0100003000.01.T01">
    <property type="protein sequence ID" value="TuG1812G0100003000.01.T01"/>
    <property type="gene ID" value="TuG1812G0100003000.01"/>
</dbReference>
<reference evidence="2" key="2">
    <citation type="submission" date="2018-03" db="EMBL/GenBank/DDBJ databases">
        <title>The Triticum urartu genome reveals the dynamic nature of wheat genome evolution.</title>
        <authorList>
            <person name="Ling H."/>
            <person name="Ma B."/>
            <person name="Shi X."/>
            <person name="Liu H."/>
            <person name="Dong L."/>
            <person name="Sun H."/>
            <person name="Cao Y."/>
            <person name="Gao Q."/>
            <person name="Zheng S."/>
            <person name="Li Y."/>
            <person name="Yu Y."/>
            <person name="Du H."/>
            <person name="Qi M."/>
            <person name="Li Y."/>
            <person name="Yu H."/>
            <person name="Cui Y."/>
            <person name="Wang N."/>
            <person name="Chen C."/>
            <person name="Wu H."/>
            <person name="Zhao Y."/>
            <person name="Zhang J."/>
            <person name="Li Y."/>
            <person name="Zhou W."/>
            <person name="Zhang B."/>
            <person name="Hu W."/>
            <person name="Eijk M."/>
            <person name="Tang J."/>
            <person name="Witsenboer H."/>
            <person name="Zhao S."/>
            <person name="Li Z."/>
            <person name="Zhang A."/>
            <person name="Wang D."/>
            <person name="Liang C."/>
        </authorList>
    </citation>
    <scope>NUCLEOTIDE SEQUENCE [LARGE SCALE GENOMIC DNA]</scope>
    <source>
        <strain evidence="2">cv. G1812</strain>
    </source>
</reference>
<reference evidence="3" key="1">
    <citation type="journal article" date="2013" name="Nature">
        <title>Draft genome of the wheat A-genome progenitor Triticum urartu.</title>
        <authorList>
            <person name="Ling H.Q."/>
            <person name="Zhao S."/>
            <person name="Liu D."/>
            <person name="Wang J."/>
            <person name="Sun H."/>
            <person name="Zhang C."/>
            <person name="Fan H."/>
            <person name="Li D."/>
            <person name="Dong L."/>
            <person name="Tao Y."/>
            <person name="Gao C."/>
            <person name="Wu H."/>
            <person name="Li Y."/>
            <person name="Cui Y."/>
            <person name="Guo X."/>
            <person name="Zheng S."/>
            <person name="Wang B."/>
            <person name="Yu K."/>
            <person name="Liang Q."/>
            <person name="Yang W."/>
            <person name="Lou X."/>
            <person name="Chen J."/>
            <person name="Feng M."/>
            <person name="Jian J."/>
            <person name="Zhang X."/>
            <person name="Luo G."/>
            <person name="Jiang Y."/>
            <person name="Liu J."/>
            <person name="Wang Z."/>
            <person name="Sha Y."/>
            <person name="Zhang B."/>
            <person name="Wu H."/>
            <person name="Tang D."/>
            <person name="Shen Q."/>
            <person name="Xue P."/>
            <person name="Zou S."/>
            <person name="Wang X."/>
            <person name="Liu X."/>
            <person name="Wang F."/>
            <person name="Yang Y."/>
            <person name="An X."/>
            <person name="Dong Z."/>
            <person name="Zhang K."/>
            <person name="Zhang X."/>
            <person name="Luo M.C."/>
            <person name="Dvorak J."/>
            <person name="Tong Y."/>
            <person name="Wang J."/>
            <person name="Yang H."/>
            <person name="Li Z."/>
            <person name="Wang D."/>
            <person name="Zhang A."/>
            <person name="Wang J."/>
        </authorList>
    </citation>
    <scope>NUCLEOTIDE SEQUENCE</scope>
    <source>
        <strain evidence="3">cv. G1812</strain>
    </source>
</reference>
<accession>A0A8R7P5G0</accession>
<dbReference type="Gramene" id="TuG1812G0100003000.01.T01">
    <property type="protein sequence ID" value="TuG1812G0100003000.01.T01"/>
    <property type="gene ID" value="TuG1812G0100003000.01"/>
</dbReference>